<dbReference type="PROSITE" id="PS50885">
    <property type="entry name" value="HAMP"/>
    <property type="match status" value="1"/>
</dbReference>
<keyword evidence="3 10" id="KW-0812">Transmembrane</keyword>
<evidence type="ECO:0000256" key="5">
    <source>
        <dbReference type="ARBA" id="ARBA00023136"/>
    </source>
</evidence>
<dbReference type="PRINTS" id="PR00260">
    <property type="entry name" value="CHEMTRNSDUCR"/>
</dbReference>
<dbReference type="PROSITE" id="PS50111">
    <property type="entry name" value="CHEMOTAXIS_TRANSDUC_2"/>
    <property type="match status" value="1"/>
</dbReference>
<evidence type="ECO:0000256" key="6">
    <source>
        <dbReference type="ARBA" id="ARBA00023224"/>
    </source>
</evidence>
<keyword evidence="5 10" id="KW-0472">Membrane</keyword>
<dbReference type="SMART" id="SM00283">
    <property type="entry name" value="MA"/>
    <property type="match status" value="1"/>
</dbReference>
<evidence type="ECO:0000256" key="1">
    <source>
        <dbReference type="ARBA" id="ARBA00004651"/>
    </source>
</evidence>
<evidence type="ECO:0000256" key="3">
    <source>
        <dbReference type="ARBA" id="ARBA00022692"/>
    </source>
</evidence>
<comment type="caution">
    <text evidence="13">The sequence shown here is derived from an EMBL/GenBank/DDBJ whole genome shotgun (WGS) entry which is preliminary data.</text>
</comment>
<accession>A0A4R6M9D3</accession>
<feature type="domain" description="HAMP" evidence="12">
    <location>
        <begin position="212"/>
        <end position="264"/>
    </location>
</feature>
<dbReference type="InterPro" id="IPR004090">
    <property type="entry name" value="Chemotax_Me-accpt_rcpt"/>
</dbReference>
<dbReference type="GO" id="GO:0004888">
    <property type="term" value="F:transmembrane signaling receptor activity"/>
    <property type="evidence" value="ECO:0007669"/>
    <property type="project" value="InterPro"/>
</dbReference>
<keyword evidence="4 10" id="KW-1133">Transmembrane helix</keyword>
<dbReference type="PANTHER" id="PTHR32089:SF120">
    <property type="entry name" value="METHYL-ACCEPTING CHEMOTAXIS PROTEIN TLPQ"/>
    <property type="match status" value="1"/>
</dbReference>
<dbReference type="OrthoDB" id="6376221at2"/>
<evidence type="ECO:0000256" key="10">
    <source>
        <dbReference type="SAM" id="Phobius"/>
    </source>
</evidence>
<evidence type="ECO:0000256" key="7">
    <source>
        <dbReference type="ARBA" id="ARBA00029447"/>
    </source>
</evidence>
<dbReference type="Pfam" id="PF00015">
    <property type="entry name" value="MCPsignal"/>
    <property type="match status" value="1"/>
</dbReference>
<dbReference type="SMART" id="SM01049">
    <property type="entry name" value="Cache_2"/>
    <property type="match status" value="1"/>
</dbReference>
<dbReference type="CDD" id="cd11386">
    <property type="entry name" value="MCP_signal"/>
    <property type="match status" value="1"/>
</dbReference>
<dbReference type="Pfam" id="PF17200">
    <property type="entry name" value="sCache_2"/>
    <property type="match status" value="1"/>
</dbReference>
<evidence type="ECO:0000259" key="12">
    <source>
        <dbReference type="PROSITE" id="PS50885"/>
    </source>
</evidence>
<dbReference type="GO" id="GO:0007165">
    <property type="term" value="P:signal transduction"/>
    <property type="evidence" value="ECO:0007669"/>
    <property type="project" value="UniProtKB-KW"/>
</dbReference>
<feature type="domain" description="Methyl-accepting transducer" evidence="11">
    <location>
        <begin position="269"/>
        <end position="505"/>
    </location>
</feature>
<evidence type="ECO:0000259" key="11">
    <source>
        <dbReference type="PROSITE" id="PS50111"/>
    </source>
</evidence>
<comment type="similarity">
    <text evidence="7">Belongs to the methyl-accepting chemotaxis (MCP) protein family.</text>
</comment>
<feature type="compositionally biased region" description="Basic and acidic residues" evidence="9">
    <location>
        <begin position="450"/>
        <end position="460"/>
    </location>
</feature>
<dbReference type="PANTHER" id="PTHR32089">
    <property type="entry name" value="METHYL-ACCEPTING CHEMOTAXIS PROTEIN MCPB"/>
    <property type="match status" value="1"/>
</dbReference>
<evidence type="ECO:0000256" key="2">
    <source>
        <dbReference type="ARBA" id="ARBA00022475"/>
    </source>
</evidence>
<dbReference type="Pfam" id="PF00672">
    <property type="entry name" value="HAMP"/>
    <property type="match status" value="1"/>
</dbReference>
<dbReference type="CDD" id="cd06225">
    <property type="entry name" value="HAMP"/>
    <property type="match status" value="1"/>
</dbReference>
<name>A0A4R6M9D3_9GAMM</name>
<evidence type="ECO:0000256" key="8">
    <source>
        <dbReference type="PROSITE-ProRule" id="PRU00284"/>
    </source>
</evidence>
<feature type="compositionally biased region" description="Polar residues" evidence="9">
    <location>
        <begin position="437"/>
        <end position="449"/>
    </location>
</feature>
<gene>
    <name evidence="13" type="ORF">DFP79_1744</name>
</gene>
<dbReference type="GO" id="GO:0006935">
    <property type="term" value="P:chemotaxis"/>
    <property type="evidence" value="ECO:0007669"/>
    <property type="project" value="InterPro"/>
</dbReference>
<feature type="transmembrane region" description="Helical" evidence="10">
    <location>
        <begin position="12"/>
        <end position="34"/>
    </location>
</feature>
<feature type="region of interest" description="Disordered" evidence="9">
    <location>
        <begin position="321"/>
        <end position="343"/>
    </location>
</feature>
<protein>
    <submittedName>
        <fullName evidence="13">Methyl-accepting chemotaxis sensory transducer with Cache sensor</fullName>
    </submittedName>
</protein>
<evidence type="ECO:0000256" key="9">
    <source>
        <dbReference type="SAM" id="MobiDB-lite"/>
    </source>
</evidence>
<keyword evidence="6 8" id="KW-0807">Transducer</keyword>
<dbReference type="Gene3D" id="3.30.450.20">
    <property type="entry name" value="PAS domain"/>
    <property type="match status" value="1"/>
</dbReference>
<dbReference type="EMBL" id="SNXC01000011">
    <property type="protein sequence ID" value="TDO98111.1"/>
    <property type="molecule type" value="Genomic_DNA"/>
</dbReference>
<dbReference type="GO" id="GO:0005886">
    <property type="term" value="C:plasma membrane"/>
    <property type="evidence" value="ECO:0007669"/>
    <property type="project" value="UniProtKB-SubCell"/>
</dbReference>
<dbReference type="SUPFAM" id="SSF58104">
    <property type="entry name" value="Methyl-accepting chemotaxis protein (MCP) signaling domain"/>
    <property type="match status" value="1"/>
</dbReference>
<evidence type="ECO:0000313" key="14">
    <source>
        <dbReference type="Proteomes" id="UP000294656"/>
    </source>
</evidence>
<dbReference type="Gene3D" id="1.10.287.950">
    <property type="entry name" value="Methyl-accepting chemotaxis protein"/>
    <property type="match status" value="1"/>
</dbReference>
<evidence type="ECO:0000313" key="13">
    <source>
        <dbReference type="EMBL" id="TDO98111.1"/>
    </source>
</evidence>
<dbReference type="InterPro" id="IPR004089">
    <property type="entry name" value="MCPsignal_dom"/>
</dbReference>
<evidence type="ECO:0000256" key="4">
    <source>
        <dbReference type="ARBA" id="ARBA00022989"/>
    </source>
</evidence>
<dbReference type="CDD" id="cd18774">
    <property type="entry name" value="PDC2_HK_sensor"/>
    <property type="match status" value="1"/>
</dbReference>
<organism evidence="13 14">
    <name type="scientific">Marinomonas balearica</name>
    <dbReference type="NCBI Taxonomy" id="491947"/>
    <lineage>
        <taxon>Bacteria</taxon>
        <taxon>Pseudomonadati</taxon>
        <taxon>Pseudomonadota</taxon>
        <taxon>Gammaproteobacteria</taxon>
        <taxon>Oceanospirillales</taxon>
        <taxon>Oceanospirillaceae</taxon>
        <taxon>Marinomonas</taxon>
    </lineage>
</organism>
<reference evidence="13 14" key="1">
    <citation type="submission" date="2019-03" db="EMBL/GenBank/DDBJ databases">
        <title>Genomic Encyclopedia of Type Strains, Phase III (KMG-III): the genomes of soil and plant-associated and newly described type strains.</title>
        <authorList>
            <person name="Whitman W."/>
        </authorList>
    </citation>
    <scope>NUCLEOTIDE SEQUENCE [LARGE SCALE GENOMIC DNA]</scope>
    <source>
        <strain evidence="13 14">CECT 7378</strain>
    </source>
</reference>
<dbReference type="RefSeq" id="WP_133503543.1">
    <property type="nucleotide sequence ID" value="NZ_SNXC01000011.1"/>
</dbReference>
<dbReference type="InterPro" id="IPR003660">
    <property type="entry name" value="HAMP_dom"/>
</dbReference>
<keyword evidence="2" id="KW-1003">Cell membrane</keyword>
<keyword evidence="14" id="KW-1185">Reference proteome</keyword>
<comment type="subcellular location">
    <subcellularLocation>
        <location evidence="1">Cell membrane</location>
        <topology evidence="1">Multi-pass membrane protein</topology>
    </subcellularLocation>
</comment>
<dbReference type="Proteomes" id="UP000294656">
    <property type="component" value="Unassembled WGS sequence"/>
</dbReference>
<dbReference type="AlphaFoldDB" id="A0A4R6M9D3"/>
<feature type="region of interest" description="Disordered" evidence="9">
    <location>
        <begin position="436"/>
        <end position="460"/>
    </location>
</feature>
<dbReference type="InterPro" id="IPR033480">
    <property type="entry name" value="sCache_2"/>
</dbReference>
<dbReference type="SMART" id="SM00304">
    <property type="entry name" value="HAMP"/>
    <property type="match status" value="1"/>
</dbReference>
<sequence length="542" mass="60210">MNLRNLPVATKLWSLVIGFVIILIAFVSFAYFELYRELVDARKMQVQQQVETAYTLIEHYVDQGDQIGEENAKNQALVALSKLRFGEKGYFWVNDLNHKVLMHPTAPQIVGENMFRSQDRKGLYLWQELVKVAKNQGEGFVEYHIRDTQSDDETIHAKVSYVKLLNEWGWVIGTGALYSEVMTDFWVAFKWSSVLEGIMIVVVLCISAGLVRHITSPLKQVTQHLQVLANGNMTKRISIDRKDEIGVLAQAANTLSEALSVTLQNVSNAITELQSVSLQMKENTASTQHGMDNQFKELDKLAAAMNEMSYSIKDVAHHAQDTAGATRSVKEITKESSSSLSETNHNIQSLTHHIEDANDVIAQLLQQTSEIDSVLSVIGDISEQTNLLALNAAIEAARAGEMGRGFAVVADEVRSLASRTQDSTVEIQSIIEKLQEQSRTASNSMQESTRQAEDSAERMNHTADKLKNMAAQVDDVSSRSEHIATASGQQNSVAEEINENLLGIRNVSEQVLEEARQLNNGSQLLANMAGSLQSQVNRFKFS</sequence>
<proteinExistence type="inferred from homology"/>
<dbReference type="FunFam" id="1.10.287.950:FF:000001">
    <property type="entry name" value="Methyl-accepting chemotaxis sensory transducer"/>
    <property type="match status" value="1"/>
</dbReference>